<organism evidence="2 3">
    <name type="scientific">Mycena maculata</name>
    <dbReference type="NCBI Taxonomy" id="230809"/>
    <lineage>
        <taxon>Eukaryota</taxon>
        <taxon>Fungi</taxon>
        <taxon>Dikarya</taxon>
        <taxon>Basidiomycota</taxon>
        <taxon>Agaricomycotina</taxon>
        <taxon>Agaricomycetes</taxon>
        <taxon>Agaricomycetidae</taxon>
        <taxon>Agaricales</taxon>
        <taxon>Marasmiineae</taxon>
        <taxon>Mycenaceae</taxon>
        <taxon>Mycena</taxon>
    </lineage>
</organism>
<protein>
    <submittedName>
        <fullName evidence="2">Uncharacterized protein</fullName>
    </submittedName>
</protein>
<keyword evidence="3" id="KW-1185">Reference proteome</keyword>
<proteinExistence type="predicted"/>
<name>A0AAD7HQY0_9AGAR</name>
<evidence type="ECO:0000313" key="3">
    <source>
        <dbReference type="Proteomes" id="UP001215280"/>
    </source>
</evidence>
<dbReference type="Proteomes" id="UP001215280">
    <property type="component" value="Unassembled WGS sequence"/>
</dbReference>
<accession>A0AAD7HQY0</accession>
<feature type="coiled-coil region" evidence="1">
    <location>
        <begin position="55"/>
        <end position="82"/>
    </location>
</feature>
<evidence type="ECO:0000313" key="2">
    <source>
        <dbReference type="EMBL" id="KAJ7726166.1"/>
    </source>
</evidence>
<gene>
    <name evidence="2" type="ORF">DFH07DRAFT_782829</name>
</gene>
<sequence length="135" mass="15006">MPATTNLGEAQHARNNAETGTQMGIIESLKKYAEYDTCRVAEINVKLATDKGMRAQDADEHVIALRQAKAQVEAELKQAVAESKQTFPLMSYTPNIPLRRYTHNIIFNVYGLQADTSHSARPNGHFAQAHARLMP</sequence>
<dbReference type="EMBL" id="JARJLG010000222">
    <property type="protein sequence ID" value="KAJ7726166.1"/>
    <property type="molecule type" value="Genomic_DNA"/>
</dbReference>
<dbReference type="AlphaFoldDB" id="A0AAD7HQY0"/>
<comment type="caution">
    <text evidence="2">The sequence shown here is derived from an EMBL/GenBank/DDBJ whole genome shotgun (WGS) entry which is preliminary data.</text>
</comment>
<evidence type="ECO:0000256" key="1">
    <source>
        <dbReference type="SAM" id="Coils"/>
    </source>
</evidence>
<keyword evidence="1" id="KW-0175">Coiled coil</keyword>
<reference evidence="2" key="1">
    <citation type="submission" date="2023-03" db="EMBL/GenBank/DDBJ databases">
        <title>Massive genome expansion in bonnet fungi (Mycena s.s.) driven by repeated elements and novel gene families across ecological guilds.</title>
        <authorList>
            <consortium name="Lawrence Berkeley National Laboratory"/>
            <person name="Harder C.B."/>
            <person name="Miyauchi S."/>
            <person name="Viragh M."/>
            <person name="Kuo A."/>
            <person name="Thoen E."/>
            <person name="Andreopoulos B."/>
            <person name="Lu D."/>
            <person name="Skrede I."/>
            <person name="Drula E."/>
            <person name="Henrissat B."/>
            <person name="Morin E."/>
            <person name="Kohler A."/>
            <person name="Barry K."/>
            <person name="LaButti K."/>
            <person name="Morin E."/>
            <person name="Salamov A."/>
            <person name="Lipzen A."/>
            <person name="Mereny Z."/>
            <person name="Hegedus B."/>
            <person name="Baldrian P."/>
            <person name="Stursova M."/>
            <person name="Weitz H."/>
            <person name="Taylor A."/>
            <person name="Grigoriev I.V."/>
            <person name="Nagy L.G."/>
            <person name="Martin F."/>
            <person name="Kauserud H."/>
        </authorList>
    </citation>
    <scope>NUCLEOTIDE SEQUENCE</scope>
    <source>
        <strain evidence="2">CBHHK188m</strain>
    </source>
</reference>